<proteinExistence type="predicted"/>
<reference evidence="2" key="1">
    <citation type="submission" date="2020-02" db="EMBL/GenBank/DDBJ databases">
        <authorList>
            <person name="Meier V. D."/>
        </authorList>
    </citation>
    <scope>NUCLEOTIDE SEQUENCE</scope>
    <source>
        <strain evidence="2">AVDCRST_MAG09</strain>
    </source>
</reference>
<dbReference type="AlphaFoldDB" id="A0A6J4SUT3"/>
<dbReference type="EMBL" id="CADCVZ010000024">
    <property type="protein sequence ID" value="CAA9506002.1"/>
    <property type="molecule type" value="Genomic_DNA"/>
</dbReference>
<feature type="region of interest" description="Disordered" evidence="1">
    <location>
        <begin position="1"/>
        <end position="24"/>
    </location>
</feature>
<organism evidence="2">
    <name type="scientific">uncultured Sphingomonas sp</name>
    <dbReference type="NCBI Taxonomy" id="158754"/>
    <lineage>
        <taxon>Bacteria</taxon>
        <taxon>Pseudomonadati</taxon>
        <taxon>Pseudomonadota</taxon>
        <taxon>Alphaproteobacteria</taxon>
        <taxon>Sphingomonadales</taxon>
        <taxon>Sphingomonadaceae</taxon>
        <taxon>Sphingomonas</taxon>
        <taxon>environmental samples</taxon>
    </lineage>
</organism>
<name>A0A6J4SUT3_9SPHN</name>
<evidence type="ECO:0000256" key="1">
    <source>
        <dbReference type="SAM" id="MobiDB-lite"/>
    </source>
</evidence>
<evidence type="ECO:0000313" key="2">
    <source>
        <dbReference type="EMBL" id="CAA9506002.1"/>
    </source>
</evidence>
<sequence>MRVPVSRTGTSVMGAKQPLEDHERSAGMLIPTPKSGLTAFHQQITLAPLLMAQV</sequence>
<gene>
    <name evidence="2" type="ORF">AVDCRST_MAG09-1010</name>
</gene>
<accession>A0A6J4SUT3</accession>
<protein>
    <submittedName>
        <fullName evidence="2">Uncharacterized protein</fullName>
    </submittedName>
</protein>